<keyword evidence="6 7" id="KW-0472">Membrane</keyword>
<dbReference type="GO" id="GO:0006506">
    <property type="term" value="P:GPI anchor biosynthetic process"/>
    <property type="evidence" value="ECO:0007669"/>
    <property type="project" value="UniProtKB-KW"/>
</dbReference>
<evidence type="ECO:0000256" key="1">
    <source>
        <dbReference type="ARBA" id="ARBA00004127"/>
    </source>
</evidence>
<evidence type="ECO:0000256" key="5">
    <source>
        <dbReference type="ARBA" id="ARBA00022989"/>
    </source>
</evidence>
<feature type="transmembrane region" description="Helical" evidence="7">
    <location>
        <begin position="136"/>
        <end position="155"/>
    </location>
</feature>
<keyword evidence="2 7" id="KW-0337">GPI-anchor biosynthesis</keyword>
<dbReference type="GO" id="GO:0016788">
    <property type="term" value="F:hydrolase activity, acting on ester bonds"/>
    <property type="evidence" value="ECO:0007669"/>
    <property type="project" value="TreeGrafter"/>
</dbReference>
<proteinExistence type="inferred from homology"/>
<keyword evidence="4 7" id="KW-0732">Signal</keyword>
<dbReference type="EMBL" id="ML122271">
    <property type="protein sequence ID" value="RPD59307.1"/>
    <property type="molecule type" value="Genomic_DNA"/>
</dbReference>
<keyword evidence="5 7" id="KW-1133">Transmembrane helix</keyword>
<dbReference type="PANTHER" id="PTHR13148">
    <property type="entry name" value="PER1-RELATED"/>
    <property type="match status" value="1"/>
</dbReference>
<dbReference type="GO" id="GO:0005789">
    <property type="term" value="C:endoplasmic reticulum membrane"/>
    <property type="evidence" value="ECO:0007669"/>
    <property type="project" value="UniProtKB-SubCell"/>
</dbReference>
<dbReference type="Proteomes" id="UP000313359">
    <property type="component" value="Unassembled WGS sequence"/>
</dbReference>
<dbReference type="Pfam" id="PF04080">
    <property type="entry name" value="Per1"/>
    <property type="match status" value="1"/>
</dbReference>
<dbReference type="OrthoDB" id="419770at2759"/>
<dbReference type="STRING" id="1328759.A0A5C2S7V5"/>
<feature type="chain" id="PRO_5023120740" description="Post-GPI attachment to proteins factor 3" evidence="7">
    <location>
        <begin position="23"/>
        <end position="343"/>
    </location>
</feature>
<dbReference type="AlphaFoldDB" id="A0A5C2S7V5"/>
<evidence type="ECO:0000256" key="2">
    <source>
        <dbReference type="ARBA" id="ARBA00022502"/>
    </source>
</evidence>
<comment type="caution">
    <text evidence="7">Lacks conserved residue(s) required for the propagation of feature annotation.</text>
</comment>
<keyword evidence="7" id="KW-0256">Endoplasmic reticulum</keyword>
<dbReference type="PANTHER" id="PTHR13148:SF0">
    <property type="entry name" value="POST-GPI ATTACHMENT TO PROTEINS FACTOR 3"/>
    <property type="match status" value="1"/>
</dbReference>
<evidence type="ECO:0000256" key="3">
    <source>
        <dbReference type="ARBA" id="ARBA00022692"/>
    </source>
</evidence>
<comment type="subcellular location">
    <subcellularLocation>
        <location evidence="1">Endomembrane system</location>
        <topology evidence="1">Multi-pass membrane protein</topology>
    </subcellularLocation>
    <subcellularLocation>
        <location evidence="7">Endoplasmic reticulum membrane</location>
        <topology evidence="7">Multi-pass membrane protein</topology>
    </subcellularLocation>
</comment>
<feature type="transmembrane region" description="Helical" evidence="7">
    <location>
        <begin position="211"/>
        <end position="229"/>
    </location>
</feature>
<organism evidence="8 9">
    <name type="scientific">Lentinus tigrinus ALCF2SS1-6</name>
    <dbReference type="NCBI Taxonomy" id="1328759"/>
    <lineage>
        <taxon>Eukaryota</taxon>
        <taxon>Fungi</taxon>
        <taxon>Dikarya</taxon>
        <taxon>Basidiomycota</taxon>
        <taxon>Agaricomycotina</taxon>
        <taxon>Agaricomycetes</taxon>
        <taxon>Polyporales</taxon>
        <taxon>Polyporaceae</taxon>
        <taxon>Lentinus</taxon>
    </lineage>
</organism>
<evidence type="ECO:0000313" key="9">
    <source>
        <dbReference type="Proteomes" id="UP000313359"/>
    </source>
</evidence>
<name>A0A5C2S7V5_9APHY</name>
<comment type="function">
    <text evidence="7">Involved in the lipid remodeling steps of GPI-anchor maturation.</text>
</comment>
<keyword evidence="3 7" id="KW-0812">Transmembrane</keyword>
<feature type="transmembrane region" description="Helical" evidence="7">
    <location>
        <begin position="235"/>
        <end position="259"/>
    </location>
</feature>
<feature type="signal peptide" evidence="7">
    <location>
        <begin position="1"/>
        <end position="22"/>
    </location>
</feature>
<keyword evidence="9" id="KW-1185">Reference proteome</keyword>
<protein>
    <recommendedName>
        <fullName evidence="7">Post-GPI attachment to proteins factor 3</fullName>
    </recommendedName>
</protein>
<gene>
    <name evidence="8" type="ORF">L227DRAFT_576532</name>
</gene>
<dbReference type="InterPro" id="IPR007217">
    <property type="entry name" value="Per1-like"/>
</dbReference>
<comment type="similarity">
    <text evidence="7">Belongs to the PGAP3 family.</text>
</comment>
<reference evidence="8" key="1">
    <citation type="journal article" date="2018" name="Genome Biol. Evol.">
        <title>Genomics and development of Lentinus tigrinus, a white-rot wood-decaying mushroom with dimorphic fruiting bodies.</title>
        <authorList>
            <person name="Wu B."/>
            <person name="Xu Z."/>
            <person name="Knudson A."/>
            <person name="Carlson A."/>
            <person name="Chen N."/>
            <person name="Kovaka S."/>
            <person name="LaButti K."/>
            <person name="Lipzen A."/>
            <person name="Pennachio C."/>
            <person name="Riley R."/>
            <person name="Schakwitz W."/>
            <person name="Umezawa K."/>
            <person name="Ohm R.A."/>
            <person name="Grigoriev I.V."/>
            <person name="Nagy L.G."/>
            <person name="Gibbons J."/>
            <person name="Hibbett D."/>
        </authorList>
    </citation>
    <scope>NUCLEOTIDE SEQUENCE [LARGE SCALE GENOMIC DNA]</scope>
    <source>
        <strain evidence="8">ALCF2SS1-6</strain>
    </source>
</reference>
<sequence>MTTRRAIACLIACLALLPLAYSSRGDQAEEFRGCVSICRSRTCQSSAPEPLPLALRLARWTCEDDCKYHCMHLITDRAVEHGRRIEQYHGKWPFWRFAGMQEPASVLFSIFNFAAHAFGARKLQDRVPDEHPMKNYYLLFAFVSMNAWIWSSVFHTRDLPTTEKLDYFSAALAILYALYYTVIRLFHLYPMERTRLTAASTPSTTSRIRRLWTLVCALTFVAHISYLTLLPRFDYSYNMAFNLAIGMSHNLLWLAYSLPSSLSFIRRYPGRARSYRPPHAFKPAIFTLLTTAATALELFDFPPWGRIIDAHSLWHLATAPIAVFWYDFLVEDACDDGWRASRL</sequence>
<evidence type="ECO:0000256" key="7">
    <source>
        <dbReference type="RuleBase" id="RU365066"/>
    </source>
</evidence>
<accession>A0A5C2S7V5</accession>
<evidence type="ECO:0000256" key="4">
    <source>
        <dbReference type="ARBA" id="ARBA00022729"/>
    </source>
</evidence>
<feature type="transmembrane region" description="Helical" evidence="7">
    <location>
        <begin position="167"/>
        <end position="190"/>
    </location>
</feature>
<evidence type="ECO:0000313" key="8">
    <source>
        <dbReference type="EMBL" id="RPD59307.1"/>
    </source>
</evidence>
<evidence type="ECO:0000256" key="6">
    <source>
        <dbReference type="ARBA" id="ARBA00023136"/>
    </source>
</evidence>